<name>A0A0Q9Z466_9FLAO</name>
<sequence>MKEDLFKDYQERLNVLDENIRAVALKYARDFYLNKNCSKEEAIERGIVKAEMEKRNLDRNG</sequence>
<proteinExistence type="predicted"/>
<protein>
    <submittedName>
        <fullName evidence="1">Uncharacterized protein</fullName>
    </submittedName>
</protein>
<dbReference type="STRING" id="270918.APR42_11290"/>
<dbReference type="EMBL" id="LKTP01000035">
    <property type="protein sequence ID" value="KRG27644.1"/>
    <property type="molecule type" value="Genomic_DNA"/>
</dbReference>
<dbReference type="OrthoDB" id="1448324at2"/>
<gene>
    <name evidence="1" type="ORF">APR42_11290</name>
</gene>
<evidence type="ECO:0000313" key="2">
    <source>
        <dbReference type="Proteomes" id="UP000051643"/>
    </source>
</evidence>
<dbReference type="Proteomes" id="UP000051643">
    <property type="component" value="Unassembled WGS sequence"/>
</dbReference>
<dbReference type="AlphaFoldDB" id="A0A0Q9Z466"/>
<keyword evidence="2" id="KW-1185">Reference proteome</keyword>
<reference evidence="1" key="1">
    <citation type="submission" date="2015-10" db="EMBL/GenBank/DDBJ databases">
        <title>Draft genome sequence of Salegentibacter mishustinae KCTC 12263.</title>
        <authorList>
            <person name="Lin W."/>
            <person name="Zheng Q."/>
        </authorList>
    </citation>
    <scope>NUCLEOTIDE SEQUENCE [LARGE SCALE GENOMIC DNA]</scope>
    <source>
        <strain evidence="1">KCTC 12263</strain>
    </source>
</reference>
<comment type="caution">
    <text evidence="1">The sequence shown here is derived from an EMBL/GenBank/DDBJ whole genome shotgun (WGS) entry which is preliminary data.</text>
</comment>
<accession>A0A0Q9Z466</accession>
<evidence type="ECO:0000313" key="1">
    <source>
        <dbReference type="EMBL" id="KRG27644.1"/>
    </source>
</evidence>
<organism evidence="1 2">
    <name type="scientific">Salegentibacter mishustinae</name>
    <dbReference type="NCBI Taxonomy" id="270918"/>
    <lineage>
        <taxon>Bacteria</taxon>
        <taxon>Pseudomonadati</taxon>
        <taxon>Bacteroidota</taxon>
        <taxon>Flavobacteriia</taxon>
        <taxon>Flavobacteriales</taxon>
        <taxon>Flavobacteriaceae</taxon>
        <taxon>Salegentibacter</taxon>
    </lineage>
</organism>
<dbReference type="RefSeq" id="WP_013073443.1">
    <property type="nucleotide sequence ID" value="NZ_BMWR01000005.1"/>
</dbReference>